<evidence type="ECO:0000256" key="1">
    <source>
        <dbReference type="ARBA" id="ARBA00038158"/>
    </source>
</evidence>
<protein>
    <recommendedName>
        <fullName evidence="4">Methyltransferase domain-containing protein</fullName>
    </recommendedName>
</protein>
<dbReference type="GO" id="GO:0008168">
    <property type="term" value="F:methyltransferase activity"/>
    <property type="evidence" value="ECO:0007669"/>
    <property type="project" value="TreeGrafter"/>
</dbReference>
<dbReference type="RefSeq" id="XP_007831986.1">
    <property type="nucleotide sequence ID" value="XM_007833795.1"/>
</dbReference>
<dbReference type="GeneID" id="19270227"/>
<dbReference type="CDD" id="cd02440">
    <property type="entry name" value="AdoMet_MTases"/>
    <property type="match status" value="1"/>
</dbReference>
<proteinExistence type="inferred from homology"/>
<dbReference type="InterPro" id="IPR029063">
    <property type="entry name" value="SAM-dependent_MTases_sf"/>
</dbReference>
<evidence type="ECO:0008006" key="4">
    <source>
        <dbReference type="Google" id="ProtNLM"/>
    </source>
</evidence>
<evidence type="ECO:0000313" key="3">
    <source>
        <dbReference type="Proteomes" id="UP000030651"/>
    </source>
</evidence>
<dbReference type="PANTHER" id="PTHR43591">
    <property type="entry name" value="METHYLTRANSFERASE"/>
    <property type="match status" value="1"/>
</dbReference>
<evidence type="ECO:0000313" key="2">
    <source>
        <dbReference type="EMBL" id="ETS83338.1"/>
    </source>
</evidence>
<dbReference type="OrthoDB" id="2013972at2759"/>
<dbReference type="KEGG" id="pfy:PFICI_05214"/>
<dbReference type="AlphaFoldDB" id="W3XB80"/>
<dbReference type="InParanoid" id="W3XB80"/>
<keyword evidence="3" id="KW-1185">Reference proteome</keyword>
<reference evidence="3" key="1">
    <citation type="journal article" date="2015" name="BMC Genomics">
        <title>Genomic and transcriptomic analysis of the endophytic fungus Pestalotiopsis fici reveals its lifestyle and high potential for synthesis of natural products.</title>
        <authorList>
            <person name="Wang X."/>
            <person name="Zhang X."/>
            <person name="Liu L."/>
            <person name="Xiang M."/>
            <person name="Wang W."/>
            <person name="Sun X."/>
            <person name="Che Y."/>
            <person name="Guo L."/>
            <person name="Liu G."/>
            <person name="Guo L."/>
            <person name="Wang C."/>
            <person name="Yin W.B."/>
            <person name="Stadler M."/>
            <person name="Zhang X."/>
            <person name="Liu X."/>
        </authorList>
    </citation>
    <scope>NUCLEOTIDE SEQUENCE [LARGE SCALE GENOMIC DNA]</scope>
    <source>
        <strain evidence="3">W106-1 / CGMCC3.15140</strain>
    </source>
</reference>
<gene>
    <name evidence="2" type="ORF">PFICI_05214</name>
</gene>
<dbReference type="HOGENOM" id="CLU_010595_2_3_1"/>
<organism evidence="2 3">
    <name type="scientific">Pestalotiopsis fici (strain W106-1 / CGMCC3.15140)</name>
    <dbReference type="NCBI Taxonomy" id="1229662"/>
    <lineage>
        <taxon>Eukaryota</taxon>
        <taxon>Fungi</taxon>
        <taxon>Dikarya</taxon>
        <taxon>Ascomycota</taxon>
        <taxon>Pezizomycotina</taxon>
        <taxon>Sordariomycetes</taxon>
        <taxon>Xylariomycetidae</taxon>
        <taxon>Amphisphaeriales</taxon>
        <taxon>Sporocadaceae</taxon>
        <taxon>Pestalotiopsis</taxon>
    </lineage>
</organism>
<dbReference type="Gene3D" id="3.40.50.150">
    <property type="entry name" value="Vaccinia Virus protein VP39"/>
    <property type="match status" value="1"/>
</dbReference>
<accession>W3XB80</accession>
<dbReference type="EMBL" id="KI912111">
    <property type="protein sequence ID" value="ETS83338.1"/>
    <property type="molecule type" value="Genomic_DNA"/>
</dbReference>
<dbReference type="SUPFAM" id="SSF53335">
    <property type="entry name" value="S-adenosyl-L-methionine-dependent methyltransferases"/>
    <property type="match status" value="1"/>
</dbReference>
<dbReference type="Proteomes" id="UP000030651">
    <property type="component" value="Unassembled WGS sequence"/>
</dbReference>
<sequence>MAGTYSLPNDGEEQARLDMQHVLWKIVLDDALGLAPVCNEAPAFVLDVGTGTGAWANEFAERNPTSEVIGTDLSLIQPSIAPNVTFVVEDSEEDDWVFPQLFDYIHLRSMLVSLNDVTTILRRSLDHMNPGAWLEFQDSSWELHSPNGSLEGTAIQRWSQCVLEGLARNGHDTVLNLQSLKSHLESVGFVDVQEKTFPVPGNGWMKRKPKMKHLGIFTGSIIVQALDAYRKVLGFAGLSDGEIDELIEAAKLEVGNTNIHFYLRIHCVFGRKPIPDS</sequence>
<dbReference type="PANTHER" id="PTHR43591:SF105">
    <property type="entry name" value="METHYLTRANSFERASE DOMAIN-CONTAINING PROTEIN-RELATED"/>
    <property type="match status" value="1"/>
</dbReference>
<name>W3XB80_PESFW</name>
<comment type="similarity">
    <text evidence="1">Belongs to the methyltransferase superfamily. LaeA methyltransferase family.</text>
</comment>
<dbReference type="Pfam" id="PF13489">
    <property type="entry name" value="Methyltransf_23"/>
    <property type="match status" value="1"/>
</dbReference>